<keyword evidence="7" id="KW-1185">Reference proteome</keyword>
<dbReference type="PANTHER" id="PTHR11271:SF48">
    <property type="entry name" value="AMIDOHYDROLASE-RELATED DOMAIN-CONTAINING PROTEIN"/>
    <property type="match status" value="1"/>
</dbReference>
<protein>
    <submittedName>
        <fullName evidence="6">Formimidoylglutamate deiminase</fullName>
    </submittedName>
</protein>
<dbReference type="InterPro" id="IPR051607">
    <property type="entry name" value="Metallo-dep_hydrolases"/>
</dbReference>
<sequence length="430" mass="44923">MTALTSAHAAAALIDGAFAADVRITAHDGVITGLAAGGDAQPGDTRLGVVAPGFVNAHSHAFHRLLRGRTHGGGGDFWVWREEMYRAAASLTPDSYRALAEQVFLEMRDAGCTAVGEFHYVHHRANGTPYTGHAMELALADAAVAAGIRLVLLDACYLRGGVGLDLSERQRRFGDADAHAWLVRWQSLRDAVAADVRRRALVTVGAAVHSVRAVTPDDLAVVARELPADVPLHVHLSEQVAENDACLQAYGLTPTGLLAEQGLLRPTLTAVHATHLTSADIALLGEAGASIVMCPTTEADLGDGIGPAPELRGAGATLSIGSDQHAVIDPFEEVARLELDQRLRARRRGIFTPAQLWHAGSVGGARALGLPGGAVDVAGLRVGDPFDVVEIDADTVRTRGSGLLQLPLVARAGDVTATIVGGILTRRGPA</sequence>
<dbReference type="EMBL" id="BAABAF010000007">
    <property type="protein sequence ID" value="GAA3767244.1"/>
    <property type="molecule type" value="Genomic_DNA"/>
</dbReference>
<evidence type="ECO:0000256" key="3">
    <source>
        <dbReference type="ARBA" id="ARBA00022801"/>
    </source>
</evidence>
<dbReference type="InterPro" id="IPR006680">
    <property type="entry name" value="Amidohydro-rel"/>
</dbReference>
<dbReference type="InterPro" id="IPR032466">
    <property type="entry name" value="Metal_Hydrolase"/>
</dbReference>
<evidence type="ECO:0000256" key="2">
    <source>
        <dbReference type="ARBA" id="ARBA00022723"/>
    </source>
</evidence>
<evidence type="ECO:0000259" key="5">
    <source>
        <dbReference type="Pfam" id="PF01979"/>
    </source>
</evidence>
<keyword evidence="2" id="KW-0479">Metal-binding</keyword>
<dbReference type="Gene3D" id="2.30.40.10">
    <property type="entry name" value="Urease, subunit C, domain 1"/>
    <property type="match status" value="1"/>
</dbReference>
<comment type="caution">
    <text evidence="6">The sequence shown here is derived from an EMBL/GenBank/DDBJ whole genome shotgun (WGS) entry which is preliminary data.</text>
</comment>
<dbReference type="PANTHER" id="PTHR11271">
    <property type="entry name" value="GUANINE DEAMINASE"/>
    <property type="match status" value="1"/>
</dbReference>
<name>A0ABP7GIS8_9MICO</name>
<feature type="domain" description="Amidohydrolase-related" evidence="5">
    <location>
        <begin position="49"/>
        <end position="422"/>
    </location>
</feature>
<dbReference type="SUPFAM" id="SSF51556">
    <property type="entry name" value="Metallo-dependent hydrolases"/>
    <property type="match status" value="1"/>
</dbReference>
<dbReference type="Gene3D" id="3.20.20.140">
    <property type="entry name" value="Metal-dependent hydrolases"/>
    <property type="match status" value="1"/>
</dbReference>
<keyword evidence="4" id="KW-0862">Zinc</keyword>
<dbReference type="RefSeq" id="WP_344783051.1">
    <property type="nucleotide sequence ID" value="NZ_BAABAF010000007.1"/>
</dbReference>
<proteinExistence type="predicted"/>
<gene>
    <name evidence="6" type="ORF">GCM10022240_19550</name>
</gene>
<dbReference type="Pfam" id="PF01979">
    <property type="entry name" value="Amidohydro_1"/>
    <property type="match status" value="1"/>
</dbReference>
<evidence type="ECO:0000256" key="1">
    <source>
        <dbReference type="ARBA" id="ARBA00001947"/>
    </source>
</evidence>
<dbReference type="Proteomes" id="UP001500540">
    <property type="component" value="Unassembled WGS sequence"/>
</dbReference>
<organism evidence="6 7">
    <name type="scientific">Microbacterium kribbense</name>
    <dbReference type="NCBI Taxonomy" id="433645"/>
    <lineage>
        <taxon>Bacteria</taxon>
        <taxon>Bacillati</taxon>
        <taxon>Actinomycetota</taxon>
        <taxon>Actinomycetes</taxon>
        <taxon>Micrococcales</taxon>
        <taxon>Microbacteriaceae</taxon>
        <taxon>Microbacterium</taxon>
    </lineage>
</organism>
<evidence type="ECO:0000313" key="7">
    <source>
        <dbReference type="Proteomes" id="UP001500540"/>
    </source>
</evidence>
<dbReference type="NCBIfam" id="NF006681">
    <property type="entry name" value="PRK09229.1-2"/>
    <property type="match status" value="1"/>
</dbReference>
<dbReference type="InterPro" id="IPR011059">
    <property type="entry name" value="Metal-dep_hydrolase_composite"/>
</dbReference>
<evidence type="ECO:0000313" key="6">
    <source>
        <dbReference type="EMBL" id="GAA3767244.1"/>
    </source>
</evidence>
<evidence type="ECO:0000256" key="4">
    <source>
        <dbReference type="ARBA" id="ARBA00022833"/>
    </source>
</evidence>
<reference evidence="7" key="1">
    <citation type="journal article" date="2019" name="Int. J. Syst. Evol. Microbiol.">
        <title>The Global Catalogue of Microorganisms (GCM) 10K type strain sequencing project: providing services to taxonomists for standard genome sequencing and annotation.</title>
        <authorList>
            <consortium name="The Broad Institute Genomics Platform"/>
            <consortium name="The Broad Institute Genome Sequencing Center for Infectious Disease"/>
            <person name="Wu L."/>
            <person name="Ma J."/>
        </authorList>
    </citation>
    <scope>NUCLEOTIDE SEQUENCE [LARGE SCALE GENOMIC DNA]</scope>
    <source>
        <strain evidence="7">JCM 16950</strain>
    </source>
</reference>
<comment type="cofactor">
    <cofactor evidence="1">
        <name>Zn(2+)</name>
        <dbReference type="ChEBI" id="CHEBI:29105"/>
    </cofactor>
</comment>
<accession>A0ABP7GIS8</accession>
<keyword evidence="3" id="KW-0378">Hydrolase</keyword>